<accession>A0A328TMA2</accession>
<dbReference type="EMBL" id="LJAM02000108">
    <property type="protein sequence ID" value="RAP71719.1"/>
    <property type="molecule type" value="Genomic_DNA"/>
</dbReference>
<evidence type="ECO:0000313" key="1">
    <source>
        <dbReference type="EMBL" id="RAP71719.1"/>
    </source>
</evidence>
<sequence>MHNRSITGPEGCVNLHHLDGLDQVAVYPRFLDNVVSHQFVPFKIIA</sequence>
<comment type="caution">
    <text evidence="1">The sequence shown here is derived from an EMBL/GenBank/DDBJ whole genome shotgun (WGS) entry which is preliminary data.</text>
</comment>
<organism evidence="1 2">
    <name type="scientific">Candidatus Erwinia dacicola</name>
    <dbReference type="NCBI Taxonomy" id="252393"/>
    <lineage>
        <taxon>Bacteria</taxon>
        <taxon>Pseudomonadati</taxon>
        <taxon>Pseudomonadota</taxon>
        <taxon>Gammaproteobacteria</taxon>
        <taxon>Enterobacterales</taxon>
        <taxon>Erwiniaceae</taxon>
        <taxon>Erwinia</taxon>
    </lineage>
</organism>
<dbReference type="AlphaFoldDB" id="A0A328TMA2"/>
<name>A0A328TMA2_9GAMM</name>
<proteinExistence type="predicted"/>
<keyword evidence="2" id="KW-1185">Reference proteome</keyword>
<gene>
    <name evidence="1" type="ORF">ACZ87_01464</name>
</gene>
<evidence type="ECO:0000313" key="2">
    <source>
        <dbReference type="Proteomes" id="UP000244334"/>
    </source>
</evidence>
<reference evidence="1" key="1">
    <citation type="submission" date="2018-04" db="EMBL/GenBank/DDBJ databases">
        <title>Genomes of the Obligate Erwinia dacicola and Facultative Enterobacter sp. OLF Endosymbionts of the Olive Fruit fly, Bactrocera oleae.</title>
        <authorList>
            <person name="Estes A.M."/>
            <person name="Hearn D.J."/>
            <person name="Agarwal S."/>
            <person name="Pierson E.A."/>
            <person name="Dunning-Hotopp J.C."/>
        </authorList>
    </citation>
    <scope>NUCLEOTIDE SEQUENCE [LARGE SCALE GENOMIC DNA]</scope>
    <source>
        <strain evidence="1">Oroville</strain>
    </source>
</reference>
<dbReference type="Proteomes" id="UP000244334">
    <property type="component" value="Unassembled WGS sequence"/>
</dbReference>
<protein>
    <submittedName>
        <fullName evidence="1">Uncharacterized protein</fullName>
    </submittedName>
</protein>